<dbReference type="PANTHER" id="PTHR11205">
    <property type="entry name" value="RIBOSOMAL PROTEIN S7"/>
    <property type="match status" value="1"/>
</dbReference>
<keyword evidence="5" id="KW-0687">Ribonucleoprotein</keyword>
<accession>A0A3N4IGD3</accession>
<evidence type="ECO:0000256" key="6">
    <source>
        <dbReference type="ARBA" id="ARBA00037226"/>
    </source>
</evidence>
<dbReference type="InterPro" id="IPR023798">
    <property type="entry name" value="Ribosomal_uS7_dom"/>
</dbReference>
<comment type="similarity">
    <text evidence="2">Belongs to the universal ribosomal protein uS7 family.</text>
</comment>
<sequence length="207" mass="22905">MYRSDVLAETHGYPRIFFPVSTQTPPNPDDIYGLPKLPLPGTYRMTDRYVPIVDQVTNMIMQHGMKAKAQANMAKILGYLRTKPMPKPSAKYSMIAGSPPLSTLPSNPIAYLQTAIDSIAPLVKLKSVRGSGGFSNTVPVPLNLRQRRRTAIVWILDAVAKRVPGPIRFPEKFAEEIIAVVEGRSKAWEKRNQAHKTAVASRANVKA</sequence>
<comment type="function">
    <text evidence="6">Component of the mitochondrial ribosome (mitoribosome), a dedicated translation machinery responsible for the synthesis of mitochondrial genome-encoded proteins, including at least some of the essential transmembrane subunits of the mitochondrial respiratory chain. The mitoribosomes are attached to the mitochondrial inner membrane and translation products are cotranslationally integrated into the membrane.</text>
</comment>
<evidence type="ECO:0000313" key="9">
    <source>
        <dbReference type="EMBL" id="RPA85222.1"/>
    </source>
</evidence>
<feature type="domain" description="Small ribosomal subunit protein uS7" evidence="8">
    <location>
        <begin position="48"/>
        <end position="202"/>
    </location>
</feature>
<gene>
    <name evidence="9" type="ORF">BJ508DRAFT_205594</name>
</gene>
<protein>
    <recommendedName>
        <fullName evidence="7">Small ribosomal subunit protein uS7m</fullName>
    </recommendedName>
</protein>
<evidence type="ECO:0000256" key="2">
    <source>
        <dbReference type="ARBA" id="ARBA00007151"/>
    </source>
</evidence>
<evidence type="ECO:0000313" key="10">
    <source>
        <dbReference type="Proteomes" id="UP000275078"/>
    </source>
</evidence>
<comment type="subcellular location">
    <subcellularLocation>
        <location evidence="1">Mitochondrion</location>
    </subcellularLocation>
</comment>
<dbReference type="InterPro" id="IPR036823">
    <property type="entry name" value="Ribosomal_uS7_dom_sf"/>
</dbReference>
<dbReference type="OrthoDB" id="9972728at2759"/>
<evidence type="ECO:0000256" key="7">
    <source>
        <dbReference type="ARBA" id="ARBA00039306"/>
    </source>
</evidence>
<dbReference type="InterPro" id="IPR047988">
    <property type="entry name" value="Ribosomal_uS7m_fungi"/>
</dbReference>
<dbReference type="GO" id="GO:0006412">
    <property type="term" value="P:translation"/>
    <property type="evidence" value="ECO:0007669"/>
    <property type="project" value="InterPro"/>
</dbReference>
<dbReference type="GO" id="GO:0005840">
    <property type="term" value="C:ribosome"/>
    <property type="evidence" value="ECO:0007669"/>
    <property type="project" value="UniProtKB-KW"/>
</dbReference>
<reference evidence="9 10" key="1">
    <citation type="journal article" date="2018" name="Nat. Ecol. Evol.">
        <title>Pezizomycetes genomes reveal the molecular basis of ectomycorrhizal truffle lifestyle.</title>
        <authorList>
            <person name="Murat C."/>
            <person name="Payen T."/>
            <person name="Noel B."/>
            <person name="Kuo A."/>
            <person name="Morin E."/>
            <person name="Chen J."/>
            <person name="Kohler A."/>
            <person name="Krizsan K."/>
            <person name="Balestrini R."/>
            <person name="Da Silva C."/>
            <person name="Montanini B."/>
            <person name="Hainaut M."/>
            <person name="Levati E."/>
            <person name="Barry K.W."/>
            <person name="Belfiori B."/>
            <person name="Cichocki N."/>
            <person name="Clum A."/>
            <person name="Dockter R.B."/>
            <person name="Fauchery L."/>
            <person name="Guy J."/>
            <person name="Iotti M."/>
            <person name="Le Tacon F."/>
            <person name="Lindquist E.A."/>
            <person name="Lipzen A."/>
            <person name="Malagnac F."/>
            <person name="Mello A."/>
            <person name="Molinier V."/>
            <person name="Miyauchi S."/>
            <person name="Poulain J."/>
            <person name="Riccioni C."/>
            <person name="Rubini A."/>
            <person name="Sitrit Y."/>
            <person name="Splivallo R."/>
            <person name="Traeger S."/>
            <person name="Wang M."/>
            <person name="Zifcakova L."/>
            <person name="Wipf D."/>
            <person name="Zambonelli A."/>
            <person name="Paolocci F."/>
            <person name="Nowrousian M."/>
            <person name="Ottonello S."/>
            <person name="Baldrian P."/>
            <person name="Spatafora J.W."/>
            <person name="Henrissat B."/>
            <person name="Nagy L.G."/>
            <person name="Aury J.M."/>
            <person name="Wincker P."/>
            <person name="Grigoriev I.V."/>
            <person name="Bonfante P."/>
            <person name="Martin F.M."/>
        </authorList>
    </citation>
    <scope>NUCLEOTIDE SEQUENCE [LARGE SCALE GENOMIC DNA]</scope>
    <source>
        <strain evidence="9 10">RN42</strain>
    </source>
</reference>
<dbReference type="InterPro" id="IPR000235">
    <property type="entry name" value="Ribosomal_uS7"/>
</dbReference>
<proteinExistence type="inferred from homology"/>
<dbReference type="EMBL" id="ML119655">
    <property type="protein sequence ID" value="RPA85222.1"/>
    <property type="molecule type" value="Genomic_DNA"/>
</dbReference>
<evidence type="ECO:0000256" key="1">
    <source>
        <dbReference type="ARBA" id="ARBA00004173"/>
    </source>
</evidence>
<name>A0A3N4IGD3_ASCIM</name>
<evidence type="ECO:0000256" key="4">
    <source>
        <dbReference type="ARBA" id="ARBA00023128"/>
    </source>
</evidence>
<dbReference type="CDD" id="cd14868">
    <property type="entry name" value="uS7_Mitochondria_Fungi"/>
    <property type="match status" value="1"/>
</dbReference>
<keyword evidence="4" id="KW-0496">Mitochondrion</keyword>
<keyword evidence="10" id="KW-1185">Reference proteome</keyword>
<evidence type="ECO:0000256" key="3">
    <source>
        <dbReference type="ARBA" id="ARBA00022980"/>
    </source>
</evidence>
<dbReference type="FunFam" id="1.10.455.10:FF:000006">
    <property type="entry name" value="37S ribosomal protein S7, mitochondrial"/>
    <property type="match status" value="1"/>
</dbReference>
<dbReference type="GO" id="GO:0005739">
    <property type="term" value="C:mitochondrion"/>
    <property type="evidence" value="ECO:0007669"/>
    <property type="project" value="UniProtKB-SubCell"/>
</dbReference>
<evidence type="ECO:0000256" key="5">
    <source>
        <dbReference type="ARBA" id="ARBA00023274"/>
    </source>
</evidence>
<dbReference type="Proteomes" id="UP000275078">
    <property type="component" value="Unassembled WGS sequence"/>
</dbReference>
<dbReference type="Gene3D" id="1.10.455.10">
    <property type="entry name" value="Ribosomal protein S7 domain"/>
    <property type="match status" value="1"/>
</dbReference>
<dbReference type="Pfam" id="PF00177">
    <property type="entry name" value="Ribosomal_S7"/>
    <property type="match status" value="1"/>
</dbReference>
<dbReference type="SUPFAM" id="SSF47973">
    <property type="entry name" value="Ribosomal protein S7"/>
    <property type="match status" value="1"/>
</dbReference>
<keyword evidence="3 9" id="KW-0689">Ribosomal protein</keyword>
<dbReference type="AlphaFoldDB" id="A0A3N4IGD3"/>
<dbReference type="GO" id="GO:1990904">
    <property type="term" value="C:ribonucleoprotein complex"/>
    <property type="evidence" value="ECO:0007669"/>
    <property type="project" value="UniProtKB-KW"/>
</dbReference>
<evidence type="ECO:0000259" key="8">
    <source>
        <dbReference type="Pfam" id="PF00177"/>
    </source>
</evidence>
<dbReference type="STRING" id="1160509.A0A3N4IGD3"/>
<organism evidence="9 10">
    <name type="scientific">Ascobolus immersus RN42</name>
    <dbReference type="NCBI Taxonomy" id="1160509"/>
    <lineage>
        <taxon>Eukaryota</taxon>
        <taxon>Fungi</taxon>
        <taxon>Dikarya</taxon>
        <taxon>Ascomycota</taxon>
        <taxon>Pezizomycotina</taxon>
        <taxon>Pezizomycetes</taxon>
        <taxon>Pezizales</taxon>
        <taxon>Ascobolaceae</taxon>
        <taxon>Ascobolus</taxon>
    </lineage>
</organism>